<comment type="caution">
    <text evidence="2">The sequence shown here is derived from an EMBL/GenBank/DDBJ whole genome shotgun (WGS) entry which is preliminary data.</text>
</comment>
<proteinExistence type="predicted"/>
<reference evidence="2" key="1">
    <citation type="submission" date="2020-09" db="EMBL/GenBank/DDBJ databases">
        <title>Iningainema tapete sp. nov. (Scytonemataceae, Cyanobacteria) from greenhouses in central Florida (USA) produces two types of nodularin with biosynthetic potential for microcystin-LR and anabaenopeptins.</title>
        <authorList>
            <person name="Berthold D.E."/>
            <person name="Lefler F.W."/>
            <person name="Huang I.-S."/>
            <person name="Abdulla H."/>
            <person name="Zimba P.V."/>
            <person name="Laughinghouse H.D. IV."/>
        </authorList>
    </citation>
    <scope>NUCLEOTIDE SEQUENCE</scope>
    <source>
        <strain evidence="2">BLCCT55</strain>
    </source>
</reference>
<dbReference type="EMBL" id="JACXAE010000087">
    <property type="protein sequence ID" value="MBD2776127.1"/>
    <property type="molecule type" value="Genomic_DNA"/>
</dbReference>
<dbReference type="Proteomes" id="UP000629098">
    <property type="component" value="Unassembled WGS sequence"/>
</dbReference>
<organism evidence="2 3">
    <name type="scientific">Iningainema tapete BLCC-T55</name>
    <dbReference type="NCBI Taxonomy" id="2748662"/>
    <lineage>
        <taxon>Bacteria</taxon>
        <taxon>Bacillati</taxon>
        <taxon>Cyanobacteriota</taxon>
        <taxon>Cyanophyceae</taxon>
        <taxon>Nostocales</taxon>
        <taxon>Scytonemataceae</taxon>
        <taxon>Iningainema tapete</taxon>
    </lineage>
</organism>
<evidence type="ECO:0008006" key="4">
    <source>
        <dbReference type="Google" id="ProtNLM"/>
    </source>
</evidence>
<dbReference type="RefSeq" id="WP_190835203.1">
    <property type="nucleotide sequence ID" value="NZ_CAWPPI010000087.1"/>
</dbReference>
<evidence type="ECO:0000313" key="3">
    <source>
        <dbReference type="Proteomes" id="UP000629098"/>
    </source>
</evidence>
<feature type="signal peptide" evidence="1">
    <location>
        <begin position="1"/>
        <end position="24"/>
    </location>
</feature>
<evidence type="ECO:0000256" key="1">
    <source>
        <dbReference type="SAM" id="SignalP"/>
    </source>
</evidence>
<gene>
    <name evidence="2" type="ORF">ICL16_29725</name>
</gene>
<accession>A0A8J6XMX2</accession>
<sequence length="168" mass="18453">MKHLISLLILGVGASLLNFSTAIAIPKQDSKPQILHAQLPPEEPSTREQPLLPPRTKPLTTIKVINQRVSVRLVNQTGEVISYIAIGDTPERRLNQNSNVLLRNLNLPASINCYYRNKKVFIQKSMEAKLNPDNSKGILEVILTSAPSDVDSSSIAITIGRQGGVRLN</sequence>
<protein>
    <recommendedName>
        <fullName evidence="4">AMIN domain-containing protein</fullName>
    </recommendedName>
</protein>
<keyword evidence="3" id="KW-1185">Reference proteome</keyword>
<evidence type="ECO:0000313" key="2">
    <source>
        <dbReference type="EMBL" id="MBD2776127.1"/>
    </source>
</evidence>
<keyword evidence="1" id="KW-0732">Signal</keyword>
<feature type="chain" id="PRO_5035319800" description="AMIN domain-containing protein" evidence="1">
    <location>
        <begin position="25"/>
        <end position="168"/>
    </location>
</feature>
<name>A0A8J6XMX2_9CYAN</name>
<dbReference type="AlphaFoldDB" id="A0A8J6XMX2"/>